<dbReference type="EMBL" id="WSTA01000118">
    <property type="protein sequence ID" value="MWC00267.1"/>
    <property type="molecule type" value="Genomic_DNA"/>
</dbReference>
<feature type="domain" description="N-acetyltransferase" evidence="1">
    <location>
        <begin position="27"/>
        <end position="203"/>
    </location>
</feature>
<dbReference type="Gene3D" id="3.40.630.30">
    <property type="match status" value="1"/>
</dbReference>
<dbReference type="PROSITE" id="PS51186">
    <property type="entry name" value="GNAT"/>
    <property type="match status" value="1"/>
</dbReference>
<keyword evidence="2" id="KW-0808">Transferase</keyword>
<gene>
    <name evidence="2" type="ORF">GB864_17135</name>
</gene>
<dbReference type="PANTHER" id="PTHR43792">
    <property type="entry name" value="GNAT FAMILY, PUTATIVE (AFU_ORTHOLOGUE AFUA_3G00765)-RELATED-RELATED"/>
    <property type="match status" value="1"/>
</dbReference>
<sequence>MSGDAPELAVPFDAAPLAAEPLETPRLRIRPLASADGDDVWEYQRLADVLRFIPWPERDRAEAQEHTDRRAASTVLAAAGDGIHFACELVGEPALRAGGGDRVVGDVMLRLDSVESARVEIGWVFHPGFQGRGLASEGAGAVLDLAFERLRAHRVHAILDRRNDDSARLCARLGMRLEATHLADDWFKGEWTDTEVWAVLREERTAFVAR</sequence>
<evidence type="ECO:0000259" key="1">
    <source>
        <dbReference type="PROSITE" id="PS51186"/>
    </source>
</evidence>
<dbReference type="GO" id="GO:0016747">
    <property type="term" value="F:acyltransferase activity, transferring groups other than amino-acyl groups"/>
    <property type="evidence" value="ECO:0007669"/>
    <property type="project" value="InterPro"/>
</dbReference>
<evidence type="ECO:0000313" key="2">
    <source>
        <dbReference type="EMBL" id="MWC00267.1"/>
    </source>
</evidence>
<evidence type="ECO:0000313" key="3">
    <source>
        <dbReference type="Proteomes" id="UP000438182"/>
    </source>
</evidence>
<dbReference type="SUPFAM" id="SSF55729">
    <property type="entry name" value="Acyl-CoA N-acyltransferases (Nat)"/>
    <property type="match status" value="1"/>
</dbReference>
<dbReference type="Proteomes" id="UP000438182">
    <property type="component" value="Unassembled WGS sequence"/>
</dbReference>
<reference evidence="2 3" key="1">
    <citation type="submission" date="2019-12" db="EMBL/GenBank/DDBJ databases">
        <authorList>
            <person name="Kim Y.S."/>
        </authorList>
    </citation>
    <scope>NUCLEOTIDE SEQUENCE [LARGE SCALE GENOMIC DNA]</scope>
    <source>
        <strain evidence="2 3">MMS17-SY077</strain>
    </source>
</reference>
<name>A0A6I4P140_9MICO</name>
<dbReference type="AlphaFoldDB" id="A0A6I4P140"/>
<protein>
    <submittedName>
        <fullName evidence="2">GNAT family N-acetyltransferase</fullName>
    </submittedName>
</protein>
<dbReference type="InterPro" id="IPR016181">
    <property type="entry name" value="Acyl_CoA_acyltransferase"/>
</dbReference>
<dbReference type="CDD" id="cd04301">
    <property type="entry name" value="NAT_SF"/>
    <property type="match status" value="1"/>
</dbReference>
<dbReference type="InterPro" id="IPR000182">
    <property type="entry name" value="GNAT_dom"/>
</dbReference>
<dbReference type="Pfam" id="PF13302">
    <property type="entry name" value="Acetyltransf_3"/>
    <property type="match status" value="1"/>
</dbReference>
<dbReference type="PANTHER" id="PTHR43792:SF1">
    <property type="entry name" value="N-ACETYLTRANSFERASE DOMAIN-CONTAINING PROTEIN"/>
    <property type="match status" value="1"/>
</dbReference>
<organism evidence="2 3">
    <name type="scientific">Agromyces seonyuensis</name>
    <dbReference type="NCBI Taxonomy" id="2662446"/>
    <lineage>
        <taxon>Bacteria</taxon>
        <taxon>Bacillati</taxon>
        <taxon>Actinomycetota</taxon>
        <taxon>Actinomycetes</taxon>
        <taxon>Micrococcales</taxon>
        <taxon>Microbacteriaceae</taxon>
        <taxon>Agromyces</taxon>
    </lineage>
</organism>
<proteinExistence type="predicted"/>
<keyword evidence="3" id="KW-1185">Reference proteome</keyword>
<accession>A0A6I4P140</accession>
<comment type="caution">
    <text evidence="2">The sequence shown here is derived from an EMBL/GenBank/DDBJ whole genome shotgun (WGS) entry which is preliminary data.</text>
</comment>
<dbReference type="InterPro" id="IPR051531">
    <property type="entry name" value="N-acetyltransferase"/>
</dbReference>